<accession>A0AAN4USJ4</accession>
<evidence type="ECO:0000313" key="2">
    <source>
        <dbReference type="EMBL" id="GHE03406.1"/>
    </source>
</evidence>
<name>A0AAN4USJ4_9RHOB</name>
<dbReference type="EMBL" id="BNAB01000012">
    <property type="protein sequence ID" value="GHE03406.1"/>
    <property type="molecule type" value="Genomic_DNA"/>
</dbReference>
<dbReference type="Proteomes" id="UP000634647">
    <property type="component" value="Unassembled WGS sequence"/>
</dbReference>
<dbReference type="AlphaFoldDB" id="A0AAN4USJ4"/>
<gene>
    <name evidence="2" type="ORF">GCM10008024_26570</name>
</gene>
<evidence type="ECO:0000256" key="1">
    <source>
        <dbReference type="SAM" id="MobiDB-lite"/>
    </source>
</evidence>
<proteinExistence type="predicted"/>
<reference evidence="2" key="2">
    <citation type="submission" date="2023-06" db="EMBL/GenBank/DDBJ databases">
        <authorList>
            <person name="Sun Q."/>
            <person name="Zhou Y."/>
        </authorList>
    </citation>
    <scope>NUCLEOTIDE SEQUENCE</scope>
    <source>
        <strain evidence="2">CGMCC 1.10859</strain>
    </source>
</reference>
<protein>
    <submittedName>
        <fullName evidence="2">Uncharacterized protein</fullName>
    </submittedName>
</protein>
<reference evidence="2" key="1">
    <citation type="journal article" date="2014" name="Int. J. Syst. Evol. Microbiol.">
        <title>Complete genome sequence of Corynebacterium casei LMG S-19264T (=DSM 44701T), isolated from a smear-ripened cheese.</title>
        <authorList>
            <consortium name="US DOE Joint Genome Institute (JGI-PGF)"/>
            <person name="Walter F."/>
            <person name="Albersmeier A."/>
            <person name="Kalinowski J."/>
            <person name="Ruckert C."/>
        </authorList>
    </citation>
    <scope>NUCLEOTIDE SEQUENCE</scope>
    <source>
        <strain evidence="2">CGMCC 1.10859</strain>
    </source>
</reference>
<evidence type="ECO:0000313" key="3">
    <source>
        <dbReference type="Proteomes" id="UP000634647"/>
    </source>
</evidence>
<comment type="caution">
    <text evidence="2">The sequence shown here is derived from an EMBL/GenBank/DDBJ whole genome shotgun (WGS) entry which is preliminary data.</text>
</comment>
<organism evidence="2 3">
    <name type="scientific">Allgaiera indica</name>
    <dbReference type="NCBI Taxonomy" id="765699"/>
    <lineage>
        <taxon>Bacteria</taxon>
        <taxon>Pseudomonadati</taxon>
        <taxon>Pseudomonadota</taxon>
        <taxon>Alphaproteobacteria</taxon>
        <taxon>Rhodobacterales</taxon>
        <taxon>Paracoccaceae</taxon>
        <taxon>Allgaiera</taxon>
    </lineage>
</organism>
<sequence length="103" mass="11092">MISQPSSGVADMAVVILKTKGAARRVMAIGVHPRPCRCAVAAQPGGGRRRSSSGRAEGLRPATSLQDMRALIVFLPTPQAIRARDFAIQDKRRKYRAKKPAAI</sequence>
<feature type="region of interest" description="Disordered" evidence="1">
    <location>
        <begin position="42"/>
        <end position="62"/>
    </location>
</feature>